<dbReference type="PANTHER" id="PTHR11782:SF83">
    <property type="entry name" value="GUANOSINE-DIPHOSPHATASE"/>
    <property type="match status" value="1"/>
</dbReference>
<dbReference type="Proteomes" id="UP000005220">
    <property type="component" value="Chromosome 5"/>
</dbReference>
<protein>
    <recommendedName>
        <fullName evidence="13">Guanosine-diphosphatase</fullName>
        <ecNumber evidence="11">3.6.1.42</ecNumber>
    </recommendedName>
</protein>
<evidence type="ECO:0000256" key="16">
    <source>
        <dbReference type="RuleBase" id="RU003833"/>
    </source>
</evidence>
<organism evidence="18 19">
    <name type="scientific">Kazachstania africana (strain ATCC 22294 / BCRC 22015 / CBS 2517 / CECT 1963 / NBRC 1671 / NRRL Y-8276)</name>
    <name type="common">Yeast</name>
    <name type="synonym">Kluyveromyces africanus</name>
    <dbReference type="NCBI Taxonomy" id="1071382"/>
    <lineage>
        <taxon>Eukaryota</taxon>
        <taxon>Fungi</taxon>
        <taxon>Dikarya</taxon>
        <taxon>Ascomycota</taxon>
        <taxon>Saccharomycotina</taxon>
        <taxon>Saccharomycetes</taxon>
        <taxon>Saccharomycetales</taxon>
        <taxon>Saccharomycetaceae</taxon>
        <taxon>Kazachstania</taxon>
    </lineage>
</organism>
<dbReference type="EMBL" id="HE650825">
    <property type="protein sequence ID" value="CCF58202.1"/>
    <property type="molecule type" value="Genomic_DNA"/>
</dbReference>
<dbReference type="Gene3D" id="3.30.420.150">
    <property type="entry name" value="Exopolyphosphatase. Domain 2"/>
    <property type="match status" value="1"/>
</dbReference>
<dbReference type="HOGENOM" id="CLU_010246_4_1_1"/>
<keyword evidence="15" id="KW-0547">Nucleotide-binding</keyword>
<proteinExistence type="inferred from homology"/>
<comment type="similarity">
    <text evidence="3 16">Belongs to the GDA1/CD39 NTPase family.</text>
</comment>
<feature type="binding site" evidence="15">
    <location>
        <begin position="255"/>
        <end position="259"/>
    </location>
    <ligand>
        <name>ATP</name>
        <dbReference type="ChEBI" id="CHEBI:30616"/>
    </ligand>
</feature>
<evidence type="ECO:0000313" key="18">
    <source>
        <dbReference type="EMBL" id="CCF58202.1"/>
    </source>
</evidence>
<dbReference type="InParanoid" id="H2AV02"/>
<evidence type="ECO:0000256" key="7">
    <source>
        <dbReference type="ARBA" id="ARBA00022989"/>
    </source>
</evidence>
<dbReference type="GO" id="GO:0005524">
    <property type="term" value="F:ATP binding"/>
    <property type="evidence" value="ECO:0007669"/>
    <property type="project" value="UniProtKB-KW"/>
</dbReference>
<dbReference type="GO" id="GO:0009134">
    <property type="term" value="P:nucleoside diphosphate catabolic process"/>
    <property type="evidence" value="ECO:0007669"/>
    <property type="project" value="TreeGrafter"/>
</dbReference>
<keyword evidence="6" id="KW-0735">Signal-anchor</keyword>
<dbReference type="GO" id="GO:0004382">
    <property type="term" value="F:GDP phosphatase activity"/>
    <property type="evidence" value="ECO:0007669"/>
    <property type="project" value="UniProtKB-EC"/>
</dbReference>
<dbReference type="EC" id="3.6.1.42" evidence="11"/>
<dbReference type="GO" id="GO:0017111">
    <property type="term" value="F:ribonucleoside triphosphate phosphatase activity"/>
    <property type="evidence" value="ECO:0007669"/>
    <property type="project" value="TreeGrafter"/>
</dbReference>
<evidence type="ECO:0000256" key="9">
    <source>
        <dbReference type="ARBA" id="ARBA00023136"/>
    </source>
</evidence>
<keyword evidence="9" id="KW-0472">Membrane</keyword>
<keyword evidence="19" id="KW-1185">Reference proteome</keyword>
<keyword evidence="15" id="KW-0067">ATP-binding</keyword>
<dbReference type="PROSITE" id="PS01238">
    <property type="entry name" value="GDA1_CD39_NTPASE"/>
    <property type="match status" value="1"/>
</dbReference>
<evidence type="ECO:0000256" key="2">
    <source>
        <dbReference type="ARBA" id="ARBA00004922"/>
    </source>
</evidence>
<feature type="active site" description="Proton acceptor" evidence="14">
    <location>
        <position position="223"/>
    </location>
</feature>
<dbReference type="OrthoDB" id="6372431at2759"/>
<dbReference type="FunCoup" id="H2AV02">
    <property type="interactions" value="398"/>
</dbReference>
<dbReference type="KEGG" id="kaf:KAFR_0E00480"/>
<evidence type="ECO:0000256" key="8">
    <source>
        <dbReference type="ARBA" id="ARBA00023034"/>
    </source>
</evidence>
<evidence type="ECO:0000256" key="12">
    <source>
        <dbReference type="ARBA" id="ARBA00050779"/>
    </source>
</evidence>
<evidence type="ECO:0000256" key="10">
    <source>
        <dbReference type="ARBA" id="ARBA00037742"/>
    </source>
</evidence>
<dbReference type="FunFam" id="3.30.420.150:FF:000009">
    <property type="entry name" value="Guanosine-diphosphatase, putative"/>
    <property type="match status" value="1"/>
</dbReference>
<evidence type="ECO:0000256" key="4">
    <source>
        <dbReference type="ARBA" id="ARBA00022692"/>
    </source>
</evidence>
<keyword evidence="17" id="KW-0732">Signal</keyword>
<keyword evidence="4" id="KW-0812">Transmembrane</keyword>
<evidence type="ECO:0000256" key="13">
    <source>
        <dbReference type="ARBA" id="ARBA00067799"/>
    </source>
</evidence>
<dbReference type="Pfam" id="PF01150">
    <property type="entry name" value="GDA1_CD39"/>
    <property type="match status" value="1"/>
</dbReference>
<reference evidence="18 19" key="1">
    <citation type="journal article" date="2011" name="Proc. Natl. Acad. Sci. U.S.A.">
        <title>Evolutionary erosion of yeast sex chromosomes by mating-type switching accidents.</title>
        <authorList>
            <person name="Gordon J.L."/>
            <person name="Armisen D."/>
            <person name="Proux-Wera E."/>
            <person name="Oheigeartaigh S.S."/>
            <person name="Byrne K.P."/>
            <person name="Wolfe K.H."/>
        </authorList>
    </citation>
    <scope>NUCLEOTIDE SEQUENCE [LARGE SCALE GENOMIC DNA]</scope>
    <source>
        <strain evidence="19">ATCC 22294 / BCRC 22015 / CBS 2517 / CECT 1963 / NBRC 1671 / NRRL Y-8276</strain>
    </source>
</reference>
<evidence type="ECO:0000313" key="19">
    <source>
        <dbReference type="Proteomes" id="UP000005220"/>
    </source>
</evidence>
<dbReference type="GO" id="GO:0045134">
    <property type="term" value="F:UDP phosphatase activity"/>
    <property type="evidence" value="ECO:0007669"/>
    <property type="project" value="EnsemblFungi"/>
</dbReference>
<comment type="catalytic activity">
    <reaction evidence="12">
        <text>GDP + H2O = GMP + phosphate + H(+)</text>
        <dbReference type="Rhea" id="RHEA:22156"/>
        <dbReference type="ChEBI" id="CHEBI:15377"/>
        <dbReference type="ChEBI" id="CHEBI:15378"/>
        <dbReference type="ChEBI" id="CHEBI:43474"/>
        <dbReference type="ChEBI" id="CHEBI:58115"/>
        <dbReference type="ChEBI" id="CHEBI:58189"/>
        <dbReference type="EC" id="3.6.1.42"/>
    </reaction>
</comment>
<dbReference type="GeneID" id="13882679"/>
<dbReference type="InterPro" id="IPR000407">
    <property type="entry name" value="GDA1_CD39_NTPase"/>
</dbReference>
<evidence type="ECO:0000256" key="1">
    <source>
        <dbReference type="ARBA" id="ARBA00004323"/>
    </source>
</evidence>
<dbReference type="Gene3D" id="3.30.420.40">
    <property type="match status" value="1"/>
</dbReference>
<accession>H2AV02</accession>
<evidence type="ECO:0000256" key="15">
    <source>
        <dbReference type="PIRSR" id="PIRSR600407-2"/>
    </source>
</evidence>
<dbReference type="GO" id="GO:0006487">
    <property type="term" value="P:protein N-linked glycosylation"/>
    <property type="evidence" value="ECO:0007669"/>
    <property type="project" value="TreeGrafter"/>
</dbReference>
<evidence type="ECO:0000256" key="17">
    <source>
        <dbReference type="SAM" id="SignalP"/>
    </source>
</evidence>
<evidence type="ECO:0000256" key="5">
    <source>
        <dbReference type="ARBA" id="ARBA00022801"/>
    </source>
</evidence>
<dbReference type="eggNOG" id="KOG1385">
    <property type="taxonomic scope" value="Eukaryota"/>
</dbReference>
<evidence type="ECO:0000256" key="11">
    <source>
        <dbReference type="ARBA" id="ARBA00038903"/>
    </source>
</evidence>
<comment type="subcellular location">
    <subcellularLocation>
        <location evidence="1">Golgi apparatus membrane</location>
        <topology evidence="1">Single-pass type II membrane protein</topology>
    </subcellularLocation>
</comment>
<name>H2AV02_KAZAF</name>
<dbReference type="CDD" id="cd24040">
    <property type="entry name" value="ASKHA_NBD_GDA1"/>
    <property type="match status" value="1"/>
</dbReference>
<evidence type="ECO:0000256" key="3">
    <source>
        <dbReference type="ARBA" id="ARBA00009283"/>
    </source>
</evidence>
<comment type="pathway">
    <text evidence="2">Protein modification; protein glycosylation.</text>
</comment>
<keyword evidence="5 16" id="KW-0378">Hydrolase</keyword>
<feature type="signal peptide" evidence="17">
    <location>
        <begin position="1"/>
        <end position="28"/>
    </location>
</feature>
<dbReference type="GO" id="GO:0000139">
    <property type="term" value="C:Golgi membrane"/>
    <property type="evidence" value="ECO:0007669"/>
    <property type="project" value="UniProtKB-SubCell"/>
</dbReference>
<evidence type="ECO:0000256" key="6">
    <source>
        <dbReference type="ARBA" id="ARBA00022968"/>
    </source>
</evidence>
<evidence type="ECO:0000256" key="14">
    <source>
        <dbReference type="PIRSR" id="PIRSR600407-1"/>
    </source>
</evidence>
<sequence>MARLLRNYRVLIAALATVMLILLLKASSNSPTSIDISRSVASGISRLENPNEADDSVSALPISNTSGFVADEKTDSKNPELTNALKSATGANCDEKDTQFVIMVDAGSTGSRVHIYEFNTCTSPPTLVKETFDMLKPGLSSFDTDSIGAANSLDPLLQKALDVIPLDKRSCTPIAVKATAGLRLLGEAKSDKTLAAVRSHLENDYPFAVVKGDGISIMSGEEEGVYAWVTTNYLLGNIGSKGDKLPTTAVFDLGGGSTQIVFEPSFPPNEKMVEGEYKYDLSFGGHDYSLYQFSHLGYGLMQGRNKINAVLVETAIKDNKITKGDTTTTHQLVSPCLPPGVSALKETVKLEDGSTYLVDFEGPKVATGAQCRFIADSILNKDAVCSQPPCSFNGVHQPSLVRTFKETSDLYIFSYFYDRTRPLGMPLSFTLNELYDLSRMVCNGEEVWESAFANIDGSIAELKNDPHFCQDLTFQVSLLHTGYDIPLHRELRTAQTINNNELGWCLGASLPLLEGTNWSCKLSKAM</sequence>
<dbReference type="RefSeq" id="XP_003957337.1">
    <property type="nucleotide sequence ID" value="XM_003957288.1"/>
</dbReference>
<feature type="chain" id="PRO_5003559310" description="Guanosine-diphosphatase" evidence="17">
    <location>
        <begin position="29"/>
        <end position="526"/>
    </location>
</feature>
<dbReference type="AlphaFoldDB" id="H2AV02"/>
<keyword evidence="8" id="KW-0333">Golgi apparatus</keyword>
<dbReference type="PANTHER" id="PTHR11782">
    <property type="entry name" value="ADENOSINE/GUANOSINE DIPHOSPHATASE"/>
    <property type="match status" value="1"/>
</dbReference>
<gene>
    <name evidence="18" type="primary">KAFR0E00480</name>
    <name evidence="18" type="ORF">KAFR_0E00480</name>
</gene>
<dbReference type="STRING" id="1071382.H2AV02"/>
<comment type="function">
    <text evidence="10">After transfer of sugars to endogenous macromolecular acceptors, the enzyme converts nucleoside diphosphates to nucleoside monophosphates which in turn exit the Golgi lumen in a coupled antiporter reaction, allowing entry of additional nucleotide sugar from the cytosol.</text>
</comment>
<keyword evidence="7" id="KW-1133">Transmembrane helix</keyword>